<dbReference type="Proteomes" id="UP000007460">
    <property type="component" value="Chromosome"/>
</dbReference>
<dbReference type="SMART" id="SM00344">
    <property type="entry name" value="HTH_ASNC"/>
    <property type="match status" value="1"/>
</dbReference>
<dbReference type="eggNOG" id="COG1522">
    <property type="taxonomic scope" value="Bacteria"/>
</dbReference>
<gene>
    <name evidence="5" type="ordered locus">SAR116_1395</name>
</gene>
<sequence>MIASAEIGLVQDIHNNGILVKLDIFSLLSVFVLQISNDFACCLRSCRQFCSKLNGFYIMDKTDRKILAELQNNAAQPVADIARKVGLSVTPCWRRIQRMEEDGLIRKRVALLDPQKMGVGMSVFVAVRTDQHNADWLKKFADMVASMPEVVEFYRMSGEVDYLLRVVVPDMKAYDRFYQTLIANVELTDVSSSFAMEEIKYTTALPLPGSEDAN</sequence>
<dbReference type="GO" id="GO:0006355">
    <property type="term" value="P:regulation of DNA-templated transcription"/>
    <property type="evidence" value="ECO:0007669"/>
    <property type="project" value="UniProtKB-ARBA"/>
</dbReference>
<dbReference type="InterPro" id="IPR011008">
    <property type="entry name" value="Dimeric_a/b-barrel"/>
</dbReference>
<dbReference type="AlphaFoldDB" id="D5BTP1"/>
<dbReference type="EMBL" id="CP001751">
    <property type="protein sequence ID" value="ADE39638.1"/>
    <property type="molecule type" value="Genomic_DNA"/>
</dbReference>
<dbReference type="InterPro" id="IPR036390">
    <property type="entry name" value="WH_DNA-bd_sf"/>
</dbReference>
<dbReference type="GO" id="GO:0043565">
    <property type="term" value="F:sequence-specific DNA binding"/>
    <property type="evidence" value="ECO:0007669"/>
    <property type="project" value="InterPro"/>
</dbReference>
<evidence type="ECO:0000313" key="5">
    <source>
        <dbReference type="EMBL" id="ADE39638.1"/>
    </source>
</evidence>
<evidence type="ECO:0000313" key="6">
    <source>
        <dbReference type="Proteomes" id="UP000007460"/>
    </source>
</evidence>
<dbReference type="EC" id="2.7.2.2" evidence="5"/>
<dbReference type="InterPro" id="IPR036388">
    <property type="entry name" value="WH-like_DNA-bd_sf"/>
</dbReference>
<dbReference type="InterPro" id="IPR011991">
    <property type="entry name" value="ArsR-like_HTH"/>
</dbReference>
<proteinExistence type="predicted"/>
<dbReference type="PANTHER" id="PTHR30154">
    <property type="entry name" value="LEUCINE-RESPONSIVE REGULATORY PROTEIN"/>
    <property type="match status" value="1"/>
</dbReference>
<dbReference type="Pfam" id="PF13412">
    <property type="entry name" value="HTH_24"/>
    <property type="match status" value="1"/>
</dbReference>
<dbReference type="InterPro" id="IPR000485">
    <property type="entry name" value="AsnC-type_HTH_dom"/>
</dbReference>
<dbReference type="InterPro" id="IPR019885">
    <property type="entry name" value="Tscrpt_reg_HTH_AsnC-type_CS"/>
</dbReference>
<keyword evidence="6" id="KW-1185">Reference proteome</keyword>
<keyword evidence="5" id="KW-0808">Transferase</keyword>
<dbReference type="PRINTS" id="PR00033">
    <property type="entry name" value="HTHASNC"/>
</dbReference>
<reference evidence="5 6" key="1">
    <citation type="journal article" date="2010" name="J. Bacteriol.">
        <title>Complete genome sequence of "Candidatus Puniceispirillum marinum" IMCC1322, a representative of the SAR116 clade in the Alphaproteobacteria.</title>
        <authorList>
            <person name="Oh H.M."/>
            <person name="Kwon K.K."/>
            <person name="Kang I."/>
            <person name="Kang S.G."/>
            <person name="Lee J.H."/>
            <person name="Kim S.J."/>
            <person name="Cho J.C."/>
        </authorList>
    </citation>
    <scope>NUCLEOTIDE SEQUENCE [LARGE SCALE GENOMIC DNA]</scope>
    <source>
        <strain evidence="5 6">IMCC1322</strain>
    </source>
</reference>
<dbReference type="STRING" id="488538.SAR116_1395"/>
<dbReference type="InterPro" id="IPR019888">
    <property type="entry name" value="Tscrpt_reg_AsnC-like"/>
</dbReference>
<evidence type="ECO:0000256" key="1">
    <source>
        <dbReference type="ARBA" id="ARBA00023015"/>
    </source>
</evidence>
<protein>
    <submittedName>
        <fullName evidence="5">Putative transcription regulator protein</fullName>
        <ecNumber evidence="5">2.7.2.2</ecNumber>
    </submittedName>
</protein>
<dbReference type="GO" id="GO:0043200">
    <property type="term" value="P:response to amino acid"/>
    <property type="evidence" value="ECO:0007669"/>
    <property type="project" value="TreeGrafter"/>
</dbReference>
<feature type="domain" description="HTH asnC-type" evidence="4">
    <location>
        <begin position="59"/>
        <end position="120"/>
    </location>
</feature>
<keyword evidence="3" id="KW-0804">Transcription</keyword>
<dbReference type="CDD" id="cd00090">
    <property type="entry name" value="HTH_ARSR"/>
    <property type="match status" value="1"/>
</dbReference>
<dbReference type="Gene3D" id="3.30.70.920">
    <property type="match status" value="1"/>
</dbReference>
<organism evidence="5 6">
    <name type="scientific">Puniceispirillum marinum (strain IMCC1322)</name>
    <dbReference type="NCBI Taxonomy" id="488538"/>
    <lineage>
        <taxon>Bacteria</taxon>
        <taxon>Pseudomonadati</taxon>
        <taxon>Pseudomonadota</taxon>
        <taxon>Alphaproteobacteria</taxon>
        <taxon>Candidatus Puniceispirillales</taxon>
        <taxon>Candidatus Puniceispirillaceae</taxon>
        <taxon>Candidatus Puniceispirillum</taxon>
    </lineage>
</organism>
<evidence type="ECO:0000256" key="2">
    <source>
        <dbReference type="ARBA" id="ARBA00023125"/>
    </source>
</evidence>
<accession>D5BTP1</accession>
<evidence type="ECO:0000259" key="4">
    <source>
        <dbReference type="PROSITE" id="PS50956"/>
    </source>
</evidence>
<dbReference type="HOGENOM" id="CLU_091233_0_2_5"/>
<dbReference type="GO" id="GO:0008804">
    <property type="term" value="F:carbamate kinase activity"/>
    <property type="evidence" value="ECO:0007669"/>
    <property type="project" value="UniProtKB-EC"/>
</dbReference>
<evidence type="ECO:0000256" key="3">
    <source>
        <dbReference type="ARBA" id="ARBA00023163"/>
    </source>
</evidence>
<dbReference type="GO" id="GO:0005829">
    <property type="term" value="C:cytosol"/>
    <property type="evidence" value="ECO:0007669"/>
    <property type="project" value="TreeGrafter"/>
</dbReference>
<dbReference type="Pfam" id="PF01037">
    <property type="entry name" value="AsnC_trans_reg"/>
    <property type="match status" value="1"/>
</dbReference>
<name>D5BTP1_PUNMI</name>
<dbReference type="PROSITE" id="PS00519">
    <property type="entry name" value="HTH_ASNC_1"/>
    <property type="match status" value="1"/>
</dbReference>
<dbReference type="SUPFAM" id="SSF46785">
    <property type="entry name" value="Winged helix' DNA-binding domain"/>
    <property type="match status" value="1"/>
</dbReference>
<dbReference type="KEGG" id="apb:SAR116_1395"/>
<keyword evidence="1" id="KW-0805">Transcription regulation</keyword>
<dbReference type="PROSITE" id="PS50956">
    <property type="entry name" value="HTH_ASNC_2"/>
    <property type="match status" value="1"/>
</dbReference>
<dbReference type="InterPro" id="IPR019887">
    <property type="entry name" value="Tscrpt_reg_AsnC/Lrp_C"/>
</dbReference>
<dbReference type="SUPFAM" id="SSF54909">
    <property type="entry name" value="Dimeric alpha+beta barrel"/>
    <property type="match status" value="1"/>
</dbReference>
<dbReference type="PANTHER" id="PTHR30154:SF17">
    <property type="entry name" value="DNA-BINDING TRANSCRIPTIONAL ACTIVATOR DECR"/>
    <property type="match status" value="1"/>
</dbReference>
<keyword evidence="2" id="KW-0238">DNA-binding</keyword>
<dbReference type="Gene3D" id="1.10.10.10">
    <property type="entry name" value="Winged helix-like DNA-binding domain superfamily/Winged helix DNA-binding domain"/>
    <property type="match status" value="1"/>
</dbReference>